<dbReference type="EMBL" id="MW347795">
    <property type="protein sequence ID" value="QRI44165.1"/>
    <property type="molecule type" value="Genomic_DNA"/>
</dbReference>
<accession>A0A890UV31</accession>
<evidence type="ECO:0000313" key="1">
    <source>
        <dbReference type="EMBL" id="QRI44165.1"/>
    </source>
</evidence>
<reference evidence="1" key="1">
    <citation type="submission" date="2020-11" db="EMBL/GenBank/DDBJ databases">
        <title>Viral genomes from river ports along the Yangtze River in China.</title>
        <authorList>
            <person name="Lu J."/>
            <person name="Shen Q."/>
            <person name="Yang S."/>
            <person name="Zhang W."/>
        </authorList>
    </citation>
    <scope>NUCLEOTIDE SEQUENCE</scope>
    <source>
        <strain evidence="1">5cz-CRESS-2</strain>
    </source>
</reference>
<protein>
    <submittedName>
        <fullName evidence="1">Capsid protein</fullName>
    </submittedName>
</protein>
<sequence length="460" mass="51223">MSLSERAQKALSYFQLPVPYKVPDHLGGLRVMISRGKKRVMKAEGGGKAMAQGGNSSKALRLAAKNRYGQEQFKIRYPTHYQYCLRLLTYTTGQSVNANDIPGAGAPATPTTDTAVTLGYNVRPEGGAQVYHKLNPRTPDVATNGEMSLNACGLYWVWAEHLASPSCPWLQTYFAFKLDAQGFNLCDPTHFAKGCEQYEYVKQGPYCATFVWPDLPIQKSGPVRRYYNITQPTFSTETNTGSLSSYAPAHMEERGIGVWEFIIIPPRRHKSINLDILCDQDGWDRLIDMGFKPRPAQRVTKIYCSNSGLDQDSLSAAISILEQPAIRDVNDPLKFNVGDMKTYKMRYMDTEDMCQYTSVGAAAEPDLSVTSYPSVEDLKKQGYPCVPFGSSVVWRCRQFAPVQQEVTDDMGTKVVTTTQTAIRQTIPLDIYLDSVTTFKSPIKGQFDLDLPFTNPASLAP</sequence>
<organism evidence="1">
    <name type="scientific">Cressdnaviricota sp</name>
    <dbReference type="NCBI Taxonomy" id="2748378"/>
    <lineage>
        <taxon>Viruses</taxon>
        <taxon>Monodnaviria</taxon>
        <taxon>Shotokuvirae</taxon>
        <taxon>Cressdnaviricota</taxon>
    </lineage>
</organism>
<proteinExistence type="predicted"/>
<name>A0A890UV31_9VIRU</name>